<protein>
    <recommendedName>
        <fullName evidence="6">Glycosyltransferase 2-like domain-containing protein</fullName>
    </recommendedName>
</protein>
<dbReference type="eggNOG" id="COG1216">
    <property type="taxonomic scope" value="Bacteria"/>
</dbReference>
<feature type="domain" description="Galactosyltransferase C-terminal" evidence="3">
    <location>
        <begin position="167"/>
        <end position="234"/>
    </location>
</feature>
<comment type="caution">
    <text evidence="4">The sequence shown here is derived from an EMBL/GenBank/DDBJ whole genome shotgun (WGS) entry which is preliminary data.</text>
</comment>
<dbReference type="GO" id="GO:0016740">
    <property type="term" value="F:transferase activity"/>
    <property type="evidence" value="ECO:0007669"/>
    <property type="project" value="UniProtKB-KW"/>
</dbReference>
<dbReference type="AlphaFoldDB" id="F5ISX7"/>
<dbReference type="PANTHER" id="PTHR43685:SF3">
    <property type="entry name" value="SLR2126 PROTEIN"/>
    <property type="match status" value="1"/>
</dbReference>
<evidence type="ECO:0008006" key="6">
    <source>
        <dbReference type="Google" id="ProtNLM"/>
    </source>
</evidence>
<sequence>MKNNKPKVSLIIATYNWPDALDLCLSSIASQTILPDEVVIADDGSKEDTATYIQVKRNNFPCPVVHVWHEDIGFRLTVIRNKAIVKATGDYIIQIDGDVILNKHFIEDHLTMAQERCFATGSRIMMTRELSMDLLHGKSVAISPFTKGLRNRLNACRSSLLANYFRFRYKKDSPHYMKGCNMAFWKKDLLAVNGYNEDMTGWGYEDNEIAARLINSGIRKQYLKFYGIVYHIYHPLSSHDRETINADIFRDAVKEGSTYCKNGLDKYILIKN</sequence>
<name>F5ISX7_9BACT</name>
<dbReference type="EMBL" id="ADLV01000002">
    <property type="protein sequence ID" value="EGK02072.1"/>
    <property type="molecule type" value="Genomic_DNA"/>
</dbReference>
<proteinExistence type="predicted"/>
<evidence type="ECO:0000259" key="3">
    <source>
        <dbReference type="Pfam" id="PF02709"/>
    </source>
</evidence>
<feature type="domain" description="Glycosyltransferase 2-like" evidence="2">
    <location>
        <begin position="9"/>
        <end position="124"/>
    </location>
</feature>
<evidence type="ECO:0000313" key="4">
    <source>
        <dbReference type="EMBL" id="EGK02072.1"/>
    </source>
</evidence>
<dbReference type="InterPro" id="IPR029044">
    <property type="entry name" value="Nucleotide-diphossugar_trans"/>
</dbReference>
<dbReference type="Pfam" id="PF02709">
    <property type="entry name" value="Glyco_transf_7C"/>
    <property type="match status" value="1"/>
</dbReference>
<dbReference type="Gene3D" id="3.90.550.10">
    <property type="entry name" value="Spore Coat Polysaccharide Biosynthesis Protein SpsA, Chain A"/>
    <property type="match status" value="1"/>
</dbReference>
<dbReference type="InterPro" id="IPR027791">
    <property type="entry name" value="Galactosyl_T_C"/>
</dbReference>
<evidence type="ECO:0000256" key="1">
    <source>
        <dbReference type="ARBA" id="ARBA00022679"/>
    </source>
</evidence>
<evidence type="ECO:0000259" key="2">
    <source>
        <dbReference type="Pfam" id="PF00535"/>
    </source>
</evidence>
<dbReference type="STRING" id="742766.HMPREF9455_00194"/>
<keyword evidence="5" id="KW-1185">Reference proteome</keyword>
<gene>
    <name evidence="4" type="ORF">HMPREF9455_00194</name>
</gene>
<dbReference type="RefSeq" id="WP_006797696.1">
    <property type="nucleotide sequence ID" value="NZ_GL891979.1"/>
</dbReference>
<dbReference type="HOGENOM" id="CLU_025996_24_0_10"/>
<dbReference type="Pfam" id="PF00535">
    <property type="entry name" value="Glycos_transf_2"/>
    <property type="match status" value="1"/>
</dbReference>
<dbReference type="OrthoDB" id="9815923at2"/>
<dbReference type="SUPFAM" id="SSF53448">
    <property type="entry name" value="Nucleotide-diphospho-sugar transferases"/>
    <property type="match status" value="1"/>
</dbReference>
<organism evidence="4 5">
    <name type="scientific">Dysgonomonas gadei ATCC BAA-286</name>
    <dbReference type="NCBI Taxonomy" id="742766"/>
    <lineage>
        <taxon>Bacteria</taxon>
        <taxon>Pseudomonadati</taxon>
        <taxon>Bacteroidota</taxon>
        <taxon>Bacteroidia</taxon>
        <taxon>Bacteroidales</taxon>
        <taxon>Dysgonomonadaceae</taxon>
        <taxon>Dysgonomonas</taxon>
    </lineage>
</organism>
<dbReference type="InterPro" id="IPR050834">
    <property type="entry name" value="Glycosyltransf_2"/>
</dbReference>
<accession>F5ISX7</accession>
<dbReference type="Proteomes" id="UP000004913">
    <property type="component" value="Unassembled WGS sequence"/>
</dbReference>
<dbReference type="InterPro" id="IPR001173">
    <property type="entry name" value="Glyco_trans_2-like"/>
</dbReference>
<dbReference type="CDD" id="cd06420">
    <property type="entry name" value="GT2_Chondriotin_Pol_N"/>
    <property type="match status" value="1"/>
</dbReference>
<dbReference type="PANTHER" id="PTHR43685">
    <property type="entry name" value="GLYCOSYLTRANSFERASE"/>
    <property type="match status" value="1"/>
</dbReference>
<reference evidence="4 5" key="1">
    <citation type="submission" date="2011-04" db="EMBL/GenBank/DDBJ databases">
        <title>The Genome Sequence of Dysgonomonas gadei ATCC BAA-286.</title>
        <authorList>
            <consortium name="The Broad Institute Genome Sequencing Platform"/>
            <person name="Earl A."/>
            <person name="Ward D."/>
            <person name="Feldgarden M."/>
            <person name="Gevers D."/>
            <person name="Pudlo N."/>
            <person name="Martens E."/>
            <person name="Allen-Vercoe E."/>
            <person name="Young S.K."/>
            <person name="Zeng Q."/>
            <person name="Gargeya S."/>
            <person name="Fitzgerald M."/>
            <person name="Haas B."/>
            <person name="Abouelleil A."/>
            <person name="Alvarado L."/>
            <person name="Arachchi H.M."/>
            <person name="Berlin A."/>
            <person name="Brown A."/>
            <person name="Chapman S.B."/>
            <person name="Chen Z."/>
            <person name="Dunbar C."/>
            <person name="Freedman E."/>
            <person name="Gearin G."/>
            <person name="Gellesch M."/>
            <person name="Goldberg J."/>
            <person name="Griggs A."/>
            <person name="Gujja S."/>
            <person name="Heiman D."/>
            <person name="Howarth C."/>
            <person name="Larson L."/>
            <person name="Lui A."/>
            <person name="MacDonald P.J.P."/>
            <person name="Mehta T."/>
            <person name="Montmayeur A."/>
            <person name="Murphy C."/>
            <person name="Neiman D."/>
            <person name="Pearson M."/>
            <person name="Priest M."/>
            <person name="Roberts A."/>
            <person name="Saif S."/>
            <person name="Shea T."/>
            <person name="Shenoy N."/>
            <person name="Sisk P."/>
            <person name="Stolte C."/>
            <person name="Sykes S."/>
            <person name="Yandava C."/>
            <person name="Wortman J."/>
            <person name="Nusbaum C."/>
            <person name="Birren B."/>
        </authorList>
    </citation>
    <scope>NUCLEOTIDE SEQUENCE [LARGE SCALE GENOMIC DNA]</scope>
    <source>
        <strain evidence="4 5">ATCC BAA-286</strain>
    </source>
</reference>
<keyword evidence="1" id="KW-0808">Transferase</keyword>
<evidence type="ECO:0000313" key="5">
    <source>
        <dbReference type="Proteomes" id="UP000004913"/>
    </source>
</evidence>